<gene>
    <name evidence="2" type="ORF">A9Q84_02940</name>
</gene>
<evidence type="ECO:0000313" key="2">
    <source>
        <dbReference type="EMBL" id="OUS00154.1"/>
    </source>
</evidence>
<reference evidence="3" key="1">
    <citation type="journal article" date="2017" name="Proc. Natl. Acad. Sci. U.S.A.">
        <title>Simulation of Deepwater Horizon oil plume reveals substrate specialization within a complex community of hydrocarbon-degraders.</title>
        <authorList>
            <person name="Hu P."/>
            <person name="Dubinsky E.A."/>
            <person name="Probst A.J."/>
            <person name="Wang J."/>
            <person name="Sieber C.M.K."/>
            <person name="Tom L.M."/>
            <person name="Gardinali P."/>
            <person name="Banfield J.F."/>
            <person name="Atlas R.M."/>
            <person name="Andersen G.L."/>
        </authorList>
    </citation>
    <scope>NUCLEOTIDE SEQUENCE [LARGE SCALE GENOMIC DNA]</scope>
</reference>
<accession>A0A1Y5FII7</accession>
<sequence length="353" mass="39653">MNKTLIALLAFNIFIFNSFAARDIFEIKNLSVETQKTDGLVQGKLEAQKLYIKYGKDTFEAGGVEGLIEGQVEIIDKVFKAKTSLITYTTQLEADNPLVTLDELLIENANLNLNKDEAFFEIPKIRILMDKTTLETESLRGSCDPKGDTTTDIDIVCLQNGNIHSPSVHFINDSMNLLTRNLNTTITPELISLDSAQTIFTSDGQKTKVNILQVRCKNGITGRFKEEDFIAGCFNQSSFYLDGFSEFKNLKKLKSYNPKNTKALVDLKDIKNLRVSINNHNVSVTAKIKILFTFKLKVRGIINYLVEEDILKLEIKKASIAGIPAKSLTMMILKLFLEEDSIRIDGDTIYISV</sequence>
<feature type="signal peptide" evidence="1">
    <location>
        <begin position="1"/>
        <end position="20"/>
    </location>
</feature>
<dbReference type="Proteomes" id="UP000196531">
    <property type="component" value="Unassembled WGS sequence"/>
</dbReference>
<evidence type="ECO:0008006" key="4">
    <source>
        <dbReference type="Google" id="ProtNLM"/>
    </source>
</evidence>
<evidence type="ECO:0000313" key="3">
    <source>
        <dbReference type="Proteomes" id="UP000196531"/>
    </source>
</evidence>
<dbReference type="AlphaFoldDB" id="A0A1Y5FII7"/>
<organism evidence="2 3">
    <name type="scientific">Halobacteriovorax marinus</name>
    <dbReference type="NCBI Taxonomy" id="97084"/>
    <lineage>
        <taxon>Bacteria</taxon>
        <taxon>Pseudomonadati</taxon>
        <taxon>Bdellovibrionota</taxon>
        <taxon>Bacteriovoracia</taxon>
        <taxon>Bacteriovoracales</taxon>
        <taxon>Halobacteriovoraceae</taxon>
        <taxon>Halobacteriovorax</taxon>
    </lineage>
</organism>
<protein>
    <recommendedName>
        <fullName evidence="4">Secreted protein</fullName>
    </recommendedName>
</protein>
<name>A0A1Y5FII7_9BACT</name>
<dbReference type="EMBL" id="MAAO01000002">
    <property type="protein sequence ID" value="OUS00154.1"/>
    <property type="molecule type" value="Genomic_DNA"/>
</dbReference>
<keyword evidence="1" id="KW-0732">Signal</keyword>
<comment type="caution">
    <text evidence="2">The sequence shown here is derived from an EMBL/GenBank/DDBJ whole genome shotgun (WGS) entry which is preliminary data.</text>
</comment>
<feature type="chain" id="PRO_5013187097" description="Secreted protein" evidence="1">
    <location>
        <begin position="21"/>
        <end position="353"/>
    </location>
</feature>
<proteinExistence type="predicted"/>
<evidence type="ECO:0000256" key="1">
    <source>
        <dbReference type="SAM" id="SignalP"/>
    </source>
</evidence>